<comment type="similarity">
    <text evidence="3">Belongs to the intermediate filament family.</text>
</comment>
<sequence length="606" mass="67784">MDLLQDYSHSHTMRGLDVRLKGFLEQVNRLQEANQRLEAQIVNWSVRGTSHSQDWSKQEQTVSQLRAQVGKLLMENAQLALQSDSMKSRAAAIQARCETEERNTRHLEQQVALLRQSKKKTEESSMTLQADLRHSMTELQELHQQSEFDYQAGSGLGITNMLYKHKGWSSLDQNSLDNMSVIDFVVVPSGFMFLTVVMFGKLLDRPARAKYAVKATRALQLQQADSCDALLVTATAAAAAAGEGEEEEDGTGMELTQLLDRIRAQCGQSRLPSPGERHLGLGDTSNPLPGFVGPSRSGAAAASRTHRGALSEEEAAWAQVSLGNTVLREARAELAEARKQWHSLQVEIETLHALEKGLESSLQNTQQLYSSQLQDLSQVITGLESELEQVRSGLATQRQRHSQLLNTKMRLEREIATYRRLLEREEGRYMSRNGQPMGLRPWRSFTEEPKENGLENGFSDSAITPDEPKSEPLPEIPSLLPAENGIKKSILHRQQSLVILTEPEQDKDLPIATVKTQEILQGNVVRESAEGHGTIETEKIDKVIKQWEGSFFRGNPKLRKKSVSLRFDLHMAAADEGCAQTKQDSLPDVEVRLIMKRSRSIPTITQ</sequence>
<protein>
    <submittedName>
        <fullName evidence="7">Keratin-like protein KRT222</fullName>
    </submittedName>
</protein>
<dbReference type="PROSITE" id="PS51842">
    <property type="entry name" value="IF_ROD_2"/>
    <property type="match status" value="1"/>
</dbReference>
<feature type="coiled-coil region" evidence="4">
    <location>
        <begin position="373"/>
        <end position="428"/>
    </location>
</feature>
<dbReference type="Gene3D" id="1.20.5.170">
    <property type="match status" value="1"/>
</dbReference>
<proteinExistence type="inferred from homology"/>
<evidence type="ECO:0000256" key="3">
    <source>
        <dbReference type="RuleBase" id="RU000685"/>
    </source>
</evidence>
<dbReference type="InterPro" id="IPR052857">
    <property type="entry name" value="IF_Keratin-like"/>
</dbReference>
<organism evidence="7 8">
    <name type="scientific">Collichthys lucidus</name>
    <name type="common">Big head croaker</name>
    <name type="synonym">Sciaena lucida</name>
    <dbReference type="NCBI Taxonomy" id="240159"/>
    <lineage>
        <taxon>Eukaryota</taxon>
        <taxon>Metazoa</taxon>
        <taxon>Chordata</taxon>
        <taxon>Craniata</taxon>
        <taxon>Vertebrata</taxon>
        <taxon>Euteleostomi</taxon>
        <taxon>Actinopterygii</taxon>
        <taxon>Neopterygii</taxon>
        <taxon>Teleostei</taxon>
        <taxon>Neoteleostei</taxon>
        <taxon>Acanthomorphata</taxon>
        <taxon>Eupercaria</taxon>
        <taxon>Sciaenidae</taxon>
        <taxon>Collichthys</taxon>
    </lineage>
</organism>
<evidence type="ECO:0000313" key="7">
    <source>
        <dbReference type="EMBL" id="TKS69312.1"/>
    </source>
</evidence>
<feature type="coiled-coil region" evidence="4">
    <location>
        <begin position="90"/>
        <end position="117"/>
    </location>
</feature>
<feature type="domain" description="IF rod" evidence="6">
    <location>
        <begin position="9"/>
        <end position="429"/>
    </location>
</feature>
<dbReference type="InterPro" id="IPR018039">
    <property type="entry name" value="IF_conserved"/>
</dbReference>
<dbReference type="Pfam" id="PF00038">
    <property type="entry name" value="Filament"/>
    <property type="match status" value="2"/>
</dbReference>
<dbReference type="Proteomes" id="UP000298787">
    <property type="component" value="Chromosome 3"/>
</dbReference>
<evidence type="ECO:0000256" key="5">
    <source>
        <dbReference type="SAM" id="MobiDB-lite"/>
    </source>
</evidence>
<dbReference type="AlphaFoldDB" id="A0A4V6AQC4"/>
<keyword evidence="2 4" id="KW-0175">Coiled coil</keyword>
<dbReference type="PANTHER" id="PTHR47082">
    <property type="entry name" value="KERATIN-LIKE PROTEIN KRT222"/>
    <property type="match status" value="1"/>
</dbReference>
<evidence type="ECO:0000256" key="1">
    <source>
        <dbReference type="ARBA" id="ARBA00022754"/>
    </source>
</evidence>
<accession>A0A4V6AQC4</accession>
<dbReference type="STRING" id="240159.A0A4V6AQC4"/>
<dbReference type="InterPro" id="IPR039008">
    <property type="entry name" value="IF_rod_dom"/>
</dbReference>
<keyword evidence="8" id="KW-1185">Reference proteome</keyword>
<feature type="region of interest" description="Disordered" evidence="5">
    <location>
        <begin position="451"/>
        <end position="480"/>
    </location>
</feature>
<feature type="coiled-coil region" evidence="4">
    <location>
        <begin position="20"/>
        <end position="47"/>
    </location>
</feature>
<evidence type="ECO:0000256" key="2">
    <source>
        <dbReference type="ARBA" id="ARBA00023054"/>
    </source>
</evidence>
<evidence type="ECO:0000259" key="6">
    <source>
        <dbReference type="PROSITE" id="PS51842"/>
    </source>
</evidence>
<dbReference type="SMART" id="SM01391">
    <property type="entry name" value="Filament"/>
    <property type="match status" value="1"/>
</dbReference>
<keyword evidence="1 3" id="KW-0403">Intermediate filament</keyword>
<dbReference type="Gene3D" id="1.20.5.1160">
    <property type="entry name" value="Vasodilator-stimulated phosphoprotein"/>
    <property type="match status" value="1"/>
</dbReference>
<dbReference type="PANTHER" id="PTHR47082:SF1">
    <property type="entry name" value="KERATIN-LIKE PROTEIN KRT222"/>
    <property type="match status" value="1"/>
</dbReference>
<dbReference type="EMBL" id="CM014080">
    <property type="protein sequence ID" value="TKS69312.1"/>
    <property type="molecule type" value="Genomic_DNA"/>
</dbReference>
<dbReference type="GO" id="GO:0005882">
    <property type="term" value="C:intermediate filament"/>
    <property type="evidence" value="ECO:0007669"/>
    <property type="project" value="UniProtKB-KW"/>
</dbReference>
<dbReference type="SUPFAM" id="SSF64593">
    <property type="entry name" value="Intermediate filament protein, coiled coil region"/>
    <property type="match status" value="1"/>
</dbReference>
<reference evidence="7 8" key="1">
    <citation type="submission" date="2019-01" db="EMBL/GenBank/DDBJ databases">
        <title>Genome Assembly of Collichthys lucidus.</title>
        <authorList>
            <person name="Cai M."/>
            <person name="Xiao S."/>
        </authorList>
    </citation>
    <scope>NUCLEOTIDE SEQUENCE [LARGE SCALE GENOMIC DNA]</scope>
    <source>
        <strain evidence="7">JT15FE1705JMU</strain>
        <tissue evidence="7">Muscle</tissue>
    </source>
</reference>
<dbReference type="PROSITE" id="PS00226">
    <property type="entry name" value="IF_ROD_1"/>
    <property type="match status" value="1"/>
</dbReference>
<evidence type="ECO:0000313" key="8">
    <source>
        <dbReference type="Proteomes" id="UP000298787"/>
    </source>
</evidence>
<gene>
    <name evidence="7" type="ORF">D9C73_003376</name>
</gene>
<name>A0A4V6AQC4_COLLU</name>
<evidence type="ECO:0000256" key="4">
    <source>
        <dbReference type="SAM" id="Coils"/>
    </source>
</evidence>